<feature type="region of interest" description="Disordered" evidence="1">
    <location>
        <begin position="94"/>
        <end position="116"/>
    </location>
</feature>
<dbReference type="Proteomes" id="UP000694865">
    <property type="component" value="Unplaced"/>
</dbReference>
<evidence type="ECO:0000313" key="3">
    <source>
        <dbReference type="RefSeq" id="XP_006813386.1"/>
    </source>
</evidence>
<evidence type="ECO:0000256" key="1">
    <source>
        <dbReference type="SAM" id="MobiDB-lite"/>
    </source>
</evidence>
<name>A0ABM0M045_SACKO</name>
<organism evidence="2 3">
    <name type="scientific">Saccoglossus kowalevskii</name>
    <name type="common">Acorn worm</name>
    <dbReference type="NCBI Taxonomy" id="10224"/>
    <lineage>
        <taxon>Eukaryota</taxon>
        <taxon>Metazoa</taxon>
        <taxon>Hemichordata</taxon>
        <taxon>Enteropneusta</taxon>
        <taxon>Harrimaniidae</taxon>
        <taxon>Saccoglossus</taxon>
    </lineage>
</organism>
<feature type="non-terminal residue" evidence="3">
    <location>
        <position position="1"/>
    </location>
</feature>
<feature type="compositionally biased region" description="Polar residues" evidence="1">
    <location>
        <begin position="106"/>
        <end position="116"/>
    </location>
</feature>
<keyword evidence="2" id="KW-1185">Reference proteome</keyword>
<gene>
    <name evidence="3" type="primary">LOC102810338</name>
</gene>
<reference evidence="3" key="1">
    <citation type="submission" date="2025-08" db="UniProtKB">
        <authorList>
            <consortium name="RefSeq"/>
        </authorList>
    </citation>
    <scope>IDENTIFICATION</scope>
    <source>
        <tissue evidence="3">Testes</tissue>
    </source>
</reference>
<accession>A0ABM0M045</accession>
<dbReference type="RefSeq" id="XP_006813386.1">
    <property type="nucleotide sequence ID" value="XM_006813323.1"/>
</dbReference>
<protein>
    <submittedName>
        <fullName evidence="3">Uncharacterized protein LOC102810338</fullName>
    </submittedName>
</protein>
<sequence length="116" mass="13431">GYYVPQQGNIQMPRYPYPQQQIPAYTMHQNMPVNQMPILEQNLTEEQRKQLEQERKNRFFQEQKEKLKAFGQIGQVGLPTTNMASLEGMMSMFGKKNNKPAANNVIADNSIGQERK</sequence>
<evidence type="ECO:0000313" key="2">
    <source>
        <dbReference type="Proteomes" id="UP000694865"/>
    </source>
</evidence>
<feature type="non-terminal residue" evidence="3">
    <location>
        <position position="116"/>
    </location>
</feature>
<dbReference type="GeneID" id="102810338"/>
<proteinExistence type="predicted"/>